<protein>
    <submittedName>
        <fullName evidence="2">Uncharacterized protein</fullName>
    </submittedName>
</protein>
<feature type="compositionally biased region" description="Basic and acidic residues" evidence="1">
    <location>
        <begin position="261"/>
        <end position="279"/>
    </location>
</feature>
<keyword evidence="3" id="KW-1185">Reference proteome</keyword>
<sequence>MERNPSELTSTEDSKPVTLAKESLFLIMWEVQPESKPEIPQDFYPLILPLWYLGATVAERLVCSSPTKEDRVQSPDMSLRIFASGNCAGRCLWSAGFSVISRFPHPFIHFPESSFLTSPSSALKISLLSVVQISSQDSTLHFTSNWASRCTPAEICLPARGKGRKPSIRLASNRKTNDEKWNRRSGGAVASALTSHQGNPGSIPGGFDPGFSHVGILLDDVACRWVFSGYSRFPAISFQRRSILGSHFMPCSGMTVWSSKGNERSGKREIPEETRRPVA</sequence>
<accession>A0ABQ9H515</accession>
<feature type="region of interest" description="Disordered" evidence="1">
    <location>
        <begin position="163"/>
        <end position="187"/>
    </location>
</feature>
<feature type="region of interest" description="Disordered" evidence="1">
    <location>
        <begin position="258"/>
        <end position="279"/>
    </location>
</feature>
<comment type="caution">
    <text evidence="2">The sequence shown here is derived from an EMBL/GenBank/DDBJ whole genome shotgun (WGS) entry which is preliminary data.</text>
</comment>
<proteinExistence type="predicted"/>
<gene>
    <name evidence="2" type="ORF">PR048_019988</name>
</gene>
<evidence type="ECO:0000313" key="2">
    <source>
        <dbReference type="EMBL" id="KAJ8879380.1"/>
    </source>
</evidence>
<dbReference type="EMBL" id="JARBHB010000007">
    <property type="protein sequence ID" value="KAJ8879380.1"/>
    <property type="molecule type" value="Genomic_DNA"/>
</dbReference>
<name>A0ABQ9H515_9NEOP</name>
<evidence type="ECO:0000313" key="3">
    <source>
        <dbReference type="Proteomes" id="UP001159363"/>
    </source>
</evidence>
<evidence type="ECO:0000256" key="1">
    <source>
        <dbReference type="SAM" id="MobiDB-lite"/>
    </source>
</evidence>
<dbReference type="Proteomes" id="UP001159363">
    <property type="component" value="Chromosome 6"/>
</dbReference>
<organism evidence="2 3">
    <name type="scientific">Dryococelus australis</name>
    <dbReference type="NCBI Taxonomy" id="614101"/>
    <lineage>
        <taxon>Eukaryota</taxon>
        <taxon>Metazoa</taxon>
        <taxon>Ecdysozoa</taxon>
        <taxon>Arthropoda</taxon>
        <taxon>Hexapoda</taxon>
        <taxon>Insecta</taxon>
        <taxon>Pterygota</taxon>
        <taxon>Neoptera</taxon>
        <taxon>Polyneoptera</taxon>
        <taxon>Phasmatodea</taxon>
        <taxon>Verophasmatodea</taxon>
        <taxon>Anareolatae</taxon>
        <taxon>Phasmatidae</taxon>
        <taxon>Eurycanthinae</taxon>
        <taxon>Dryococelus</taxon>
    </lineage>
</organism>
<reference evidence="2 3" key="1">
    <citation type="submission" date="2023-02" db="EMBL/GenBank/DDBJ databases">
        <title>LHISI_Scaffold_Assembly.</title>
        <authorList>
            <person name="Stuart O.P."/>
            <person name="Cleave R."/>
            <person name="Magrath M.J.L."/>
            <person name="Mikheyev A.S."/>
        </authorList>
    </citation>
    <scope>NUCLEOTIDE SEQUENCE [LARGE SCALE GENOMIC DNA]</scope>
    <source>
        <strain evidence="2">Daus_M_001</strain>
        <tissue evidence="2">Leg muscle</tissue>
    </source>
</reference>